<sequence>MPCSSGPELGRDAEMDRRRGRGSPPRGPCAVTRSQSLVDRISALPDDVLHRILAGVGCVRSAARTSILSRRWRGLWTGLETVTIRDLAPDAIHAALARLARPAVAALDIHVSVPRQGLQAADVDSLLAAAAGLSPVKLAVAIPACSFDVDGDDDVSLSLARLDATESLGLEVHGVFFVSPPGLEFPKLETLSLSACGMDLAAMIPRCPKLRVLRVTKQPSSVTKIEVHSASLEEFVVSTLAQSAIDIAAPALKKLTLACNMGTDGSLSVVTPMVEEISIKCWYFSMYVDLFSELWRVVFLGIRTVEGGGDAPALVLPRAHVMSLQIIMSTRFSERRFAEEMEKIPVPVVSVLELKIGSRGHVFGPLVLYLLQIYPAVQKLDIILLESRPKVEDSCFSCFRRRCLCERSNRDWRDETVSLISLTEVEIKGLRGGYHEVDFLRLIFRGAPLLQRVAVKLCAAIIPGDDWYNTVLDTFEEYPGVNCTVYL</sequence>
<dbReference type="PANTHER" id="PTHR34709">
    <property type="entry name" value="OS10G0396666 PROTEIN"/>
    <property type="match status" value="1"/>
</dbReference>
<dbReference type="Proteomes" id="UP000243499">
    <property type="component" value="Chromosome 2"/>
</dbReference>
<dbReference type="AlphaFoldDB" id="A0A2S3H296"/>
<dbReference type="InterPro" id="IPR055411">
    <property type="entry name" value="LRR_FXL15/At3g58940/PEG3-like"/>
</dbReference>
<gene>
    <name evidence="3" type="ORF">PAHAL_2G372400</name>
</gene>
<dbReference type="Gramene" id="PVH64861">
    <property type="protein sequence ID" value="PVH64861"/>
    <property type="gene ID" value="PAHAL_2G372400"/>
</dbReference>
<proteinExistence type="predicted"/>
<dbReference type="InterPro" id="IPR055312">
    <property type="entry name" value="FBL15-like"/>
</dbReference>
<evidence type="ECO:0000256" key="1">
    <source>
        <dbReference type="SAM" id="MobiDB-lite"/>
    </source>
</evidence>
<feature type="domain" description="F-box/LRR-repeat protein 15/At3g58940/PEG3-like LRR" evidence="2">
    <location>
        <begin position="158"/>
        <end position="262"/>
    </location>
</feature>
<dbReference type="Pfam" id="PF24758">
    <property type="entry name" value="LRR_At5g56370"/>
    <property type="match status" value="1"/>
</dbReference>
<feature type="region of interest" description="Disordered" evidence="1">
    <location>
        <begin position="1"/>
        <end position="32"/>
    </location>
</feature>
<dbReference type="InterPro" id="IPR036047">
    <property type="entry name" value="F-box-like_dom_sf"/>
</dbReference>
<dbReference type="EMBL" id="CM008047">
    <property type="protein sequence ID" value="PVH64861.1"/>
    <property type="molecule type" value="Genomic_DNA"/>
</dbReference>
<dbReference type="SUPFAM" id="SSF81383">
    <property type="entry name" value="F-box domain"/>
    <property type="match status" value="1"/>
</dbReference>
<dbReference type="Gramene" id="PAN13923">
    <property type="protein sequence ID" value="PAN13923"/>
    <property type="gene ID" value="PAHAL_2G372400"/>
</dbReference>
<organism evidence="3">
    <name type="scientific">Panicum hallii</name>
    <dbReference type="NCBI Taxonomy" id="206008"/>
    <lineage>
        <taxon>Eukaryota</taxon>
        <taxon>Viridiplantae</taxon>
        <taxon>Streptophyta</taxon>
        <taxon>Embryophyta</taxon>
        <taxon>Tracheophyta</taxon>
        <taxon>Spermatophyta</taxon>
        <taxon>Magnoliopsida</taxon>
        <taxon>Liliopsida</taxon>
        <taxon>Poales</taxon>
        <taxon>Poaceae</taxon>
        <taxon>PACMAD clade</taxon>
        <taxon>Panicoideae</taxon>
        <taxon>Panicodae</taxon>
        <taxon>Paniceae</taxon>
        <taxon>Panicinae</taxon>
        <taxon>Panicum</taxon>
        <taxon>Panicum sect. Panicum</taxon>
    </lineage>
</organism>
<accession>A0A2S3H296</accession>
<dbReference type="PANTHER" id="PTHR34709:SF62">
    <property type="entry name" value="OS12G0545400 PROTEIN"/>
    <property type="match status" value="1"/>
</dbReference>
<protein>
    <recommendedName>
        <fullName evidence="2">F-box/LRR-repeat protein 15/At3g58940/PEG3-like LRR domain-containing protein</fullName>
    </recommendedName>
</protein>
<evidence type="ECO:0000259" key="2">
    <source>
        <dbReference type="Pfam" id="PF24758"/>
    </source>
</evidence>
<reference evidence="3" key="1">
    <citation type="submission" date="2018-04" db="EMBL/GenBank/DDBJ databases">
        <title>WGS assembly of Panicum hallii.</title>
        <authorList>
            <person name="Lovell J."/>
            <person name="Jenkins J."/>
            <person name="Lowry D."/>
            <person name="Mamidi S."/>
            <person name="Sreedasyam A."/>
            <person name="Weng X."/>
            <person name="Barry K."/>
            <person name="Bonette J."/>
            <person name="Campitelli B."/>
            <person name="Daum C."/>
            <person name="Gordon S."/>
            <person name="Gould B."/>
            <person name="Lipzen A."/>
            <person name="Macqueen A."/>
            <person name="Palacio-Mejia J."/>
            <person name="Plott C."/>
            <person name="Shakirov E."/>
            <person name="Shu S."/>
            <person name="Yoshinaga Y."/>
            <person name="Zane M."/>
            <person name="Rokhsar D."/>
            <person name="Grimwood J."/>
            <person name="Schmutz J."/>
            <person name="Juenger T."/>
        </authorList>
    </citation>
    <scope>NUCLEOTIDE SEQUENCE [LARGE SCALE GENOMIC DNA]</scope>
    <source>
        <strain evidence="3">FIL2</strain>
    </source>
</reference>
<dbReference type="EMBL" id="CM008047">
    <property type="protein sequence ID" value="PAN13923.1"/>
    <property type="molecule type" value="Genomic_DNA"/>
</dbReference>
<evidence type="ECO:0000313" key="3">
    <source>
        <dbReference type="EMBL" id="PAN13923.1"/>
    </source>
</evidence>
<name>A0A2S3H296_9POAL</name>